<evidence type="ECO:0000313" key="2">
    <source>
        <dbReference type="EMBL" id="PRQ29215.1"/>
    </source>
</evidence>
<keyword evidence="1" id="KW-1133">Transmembrane helix</keyword>
<dbReference type="Proteomes" id="UP000238479">
    <property type="component" value="Chromosome 5"/>
</dbReference>
<sequence length="140" mass="15139">MDIRNKLTYSEGIPFRRHSQFVTVPPASGLPARCSSASLCYHDSLSLSALLCLSLPLFHRAPPLHCSSSPLQPLSLTVEASTALSIPDGDGLTVLNSLEVSNLVAFFLNQQSRKPETVVYTLGSISGFSLTFWVSLFKLG</sequence>
<keyword evidence="1" id="KW-0472">Membrane</keyword>
<dbReference type="AlphaFoldDB" id="A0A2P6Q4V6"/>
<reference evidence="2 3" key="1">
    <citation type="journal article" date="2018" name="Nat. Genet.">
        <title>The Rosa genome provides new insights in the design of modern roses.</title>
        <authorList>
            <person name="Bendahmane M."/>
        </authorList>
    </citation>
    <scope>NUCLEOTIDE SEQUENCE [LARGE SCALE GENOMIC DNA]</scope>
    <source>
        <strain evidence="3">cv. Old Blush</strain>
    </source>
</reference>
<comment type="caution">
    <text evidence="2">The sequence shown here is derived from an EMBL/GenBank/DDBJ whole genome shotgun (WGS) entry which is preliminary data.</text>
</comment>
<gene>
    <name evidence="2" type="ORF">RchiOBHm_Chr5g0011461</name>
</gene>
<proteinExistence type="predicted"/>
<dbReference type="Gramene" id="PRQ29215">
    <property type="protein sequence ID" value="PRQ29215"/>
    <property type="gene ID" value="RchiOBHm_Chr5g0011461"/>
</dbReference>
<keyword evidence="3" id="KW-1185">Reference proteome</keyword>
<name>A0A2P6Q4V6_ROSCH</name>
<accession>A0A2P6Q4V6</accession>
<evidence type="ECO:0000256" key="1">
    <source>
        <dbReference type="SAM" id="Phobius"/>
    </source>
</evidence>
<evidence type="ECO:0000313" key="3">
    <source>
        <dbReference type="Proteomes" id="UP000238479"/>
    </source>
</evidence>
<dbReference type="EMBL" id="PDCK01000043">
    <property type="protein sequence ID" value="PRQ29215.1"/>
    <property type="molecule type" value="Genomic_DNA"/>
</dbReference>
<organism evidence="2 3">
    <name type="scientific">Rosa chinensis</name>
    <name type="common">China rose</name>
    <dbReference type="NCBI Taxonomy" id="74649"/>
    <lineage>
        <taxon>Eukaryota</taxon>
        <taxon>Viridiplantae</taxon>
        <taxon>Streptophyta</taxon>
        <taxon>Embryophyta</taxon>
        <taxon>Tracheophyta</taxon>
        <taxon>Spermatophyta</taxon>
        <taxon>Magnoliopsida</taxon>
        <taxon>eudicotyledons</taxon>
        <taxon>Gunneridae</taxon>
        <taxon>Pentapetalae</taxon>
        <taxon>rosids</taxon>
        <taxon>fabids</taxon>
        <taxon>Rosales</taxon>
        <taxon>Rosaceae</taxon>
        <taxon>Rosoideae</taxon>
        <taxon>Rosoideae incertae sedis</taxon>
        <taxon>Rosa</taxon>
    </lineage>
</organism>
<protein>
    <submittedName>
        <fullName evidence="2">Uncharacterized protein</fullName>
    </submittedName>
</protein>
<feature type="transmembrane region" description="Helical" evidence="1">
    <location>
        <begin position="118"/>
        <end position="137"/>
    </location>
</feature>
<keyword evidence="1" id="KW-0812">Transmembrane</keyword>